<evidence type="ECO:0000313" key="2">
    <source>
        <dbReference type="EMBL" id="AHC40522.1"/>
    </source>
</evidence>
<dbReference type="RefSeq" id="WP_024071548.1">
    <property type="nucleotide sequence ID" value="NC_023062.1"/>
</dbReference>
<evidence type="ECO:0000256" key="1">
    <source>
        <dbReference type="SAM" id="Coils"/>
    </source>
</evidence>
<evidence type="ECO:0000313" key="3">
    <source>
        <dbReference type="Proteomes" id="UP000018745"/>
    </source>
</evidence>
<sequence length="286" mass="32149">MPSLRFLITGLSGILTGGTAVGLGAGDWLFGGQSSSSSHLMEEKNKAISELKEELSKQDKDLLAEQAIYEETLKELEQQLQELQDKTGQFESRKNSLADHLKKEDDALTKAKNALERSQKGAIKAEEASAHIEKLQTQLQEKATKLESTKTERDLLKKANLDAREENSKVQRERDSLNKKLERLNQLQRIFEELRKAGYGKEQIVNVDKYRAFLWNAITHKTSVLWKEKGAVLSNLHALTKQIRNGSQSTRQAGDVAPMDTQTVIGNPEKEKELLEKIKAILDKVS</sequence>
<keyword evidence="3" id="KW-1185">Reference proteome</keyword>
<proteinExistence type="predicted"/>
<reference evidence="2 3" key="1">
    <citation type="journal article" date="2014" name="Genome Announc.">
        <title>Complete Genome Sequence of Mycoplasma ovis Strain Michigan, a Hemoplasma of Sheep with Two Distinct 16S rRNA Genes.</title>
        <authorList>
            <person name="Deshuillers P.L."/>
            <person name="Santos A.P."/>
            <person name="do Nascimento N.C."/>
            <person name="Hampel J.A."/>
            <person name="Bergin I.L."/>
            <person name="Dyson M.C."/>
            <person name="Messick J.B."/>
        </authorList>
    </citation>
    <scope>NUCLEOTIDE SEQUENCE [LARGE SCALE GENOMIC DNA]</scope>
    <source>
        <strain evidence="2 3">Michigan</strain>
    </source>
</reference>
<feature type="coiled-coil region" evidence="1">
    <location>
        <begin position="41"/>
        <end position="197"/>
    </location>
</feature>
<gene>
    <name evidence="2" type="ORF">OVS_03955</name>
</gene>
<protein>
    <recommendedName>
        <fullName evidence="4">Chromosome partition protein Smc</fullName>
    </recommendedName>
</protein>
<dbReference type="Proteomes" id="UP000018745">
    <property type="component" value="Chromosome"/>
</dbReference>
<accession>A0ABM5P218</accession>
<evidence type="ECO:0008006" key="4">
    <source>
        <dbReference type="Google" id="ProtNLM"/>
    </source>
</evidence>
<name>A0ABM5P218_9MOLU</name>
<dbReference type="EMBL" id="CP006935">
    <property type="protein sequence ID" value="AHC40522.1"/>
    <property type="molecule type" value="Genomic_DNA"/>
</dbReference>
<keyword evidence="1" id="KW-0175">Coiled coil</keyword>
<organism evidence="2 3">
    <name type="scientific">Mycoplasma ovis str. Michigan</name>
    <dbReference type="NCBI Taxonomy" id="1415773"/>
    <lineage>
        <taxon>Bacteria</taxon>
        <taxon>Bacillati</taxon>
        <taxon>Mycoplasmatota</taxon>
        <taxon>Mollicutes</taxon>
        <taxon>Mycoplasmataceae</taxon>
        <taxon>Mycoplasma</taxon>
    </lineage>
</organism>